<evidence type="ECO:0000313" key="3">
    <source>
        <dbReference type="Proteomes" id="UP000218327"/>
    </source>
</evidence>
<keyword evidence="1" id="KW-1133">Transmembrane helix</keyword>
<evidence type="ECO:0000256" key="1">
    <source>
        <dbReference type="SAM" id="Phobius"/>
    </source>
</evidence>
<gene>
    <name evidence="2" type="ORF">COA96_16940</name>
</gene>
<keyword evidence="1" id="KW-0472">Membrane</keyword>
<protein>
    <submittedName>
        <fullName evidence="2">Uncharacterized protein</fullName>
    </submittedName>
</protein>
<organism evidence="2 3">
    <name type="scientific">SAR86 cluster bacterium</name>
    <dbReference type="NCBI Taxonomy" id="2030880"/>
    <lineage>
        <taxon>Bacteria</taxon>
        <taxon>Pseudomonadati</taxon>
        <taxon>Pseudomonadota</taxon>
        <taxon>Gammaproteobacteria</taxon>
        <taxon>SAR86 cluster</taxon>
    </lineage>
</organism>
<dbReference type="AlphaFoldDB" id="A0A2A5AGD3"/>
<reference evidence="3" key="1">
    <citation type="submission" date="2017-08" db="EMBL/GenBank/DDBJ databases">
        <title>A dynamic microbial community with high functional redundancy inhabits the cold, oxic subseafloor aquifer.</title>
        <authorList>
            <person name="Tully B.J."/>
            <person name="Wheat C.G."/>
            <person name="Glazer B.T."/>
            <person name="Huber J.A."/>
        </authorList>
    </citation>
    <scope>NUCLEOTIDE SEQUENCE [LARGE SCALE GENOMIC DNA]</scope>
</reference>
<proteinExistence type="predicted"/>
<keyword evidence="1" id="KW-0812">Transmembrane</keyword>
<feature type="transmembrane region" description="Helical" evidence="1">
    <location>
        <begin position="161"/>
        <end position="183"/>
    </location>
</feature>
<dbReference type="EMBL" id="NVVJ01000101">
    <property type="protein sequence ID" value="PCJ18305.1"/>
    <property type="molecule type" value="Genomic_DNA"/>
</dbReference>
<feature type="transmembrane region" description="Helical" evidence="1">
    <location>
        <begin position="125"/>
        <end position="149"/>
    </location>
</feature>
<name>A0A2A5AGD3_9GAMM</name>
<evidence type="ECO:0000313" key="2">
    <source>
        <dbReference type="EMBL" id="PCJ18305.1"/>
    </source>
</evidence>
<comment type="caution">
    <text evidence="2">The sequence shown here is derived from an EMBL/GenBank/DDBJ whole genome shotgun (WGS) entry which is preliminary data.</text>
</comment>
<dbReference type="Proteomes" id="UP000218327">
    <property type="component" value="Unassembled WGS sequence"/>
</dbReference>
<sequence>MNNEEINELVEAEITKIIEQRQRINLTRPAHSRVSTNRKRLRCELSDRLRNKILQARVRDKKVKELKAKTIAFSNREVVIGGGQVARAIAKIPKAIGSLVLLMAATQAHASSYGQTDVSQLYSSLIMVLGVLAFPAFLCCAALFMIASITNKSDRAQSSALFGWALISVVLAGVSAAACAMMIKSIWGA</sequence>
<accession>A0A2A5AGD3</accession>